<gene>
    <name evidence="3" type="ORF">HO133_003852</name>
</gene>
<evidence type="ECO:0000256" key="1">
    <source>
        <dbReference type="SAM" id="MobiDB-lite"/>
    </source>
</evidence>
<feature type="region of interest" description="Disordered" evidence="1">
    <location>
        <begin position="279"/>
        <end position="298"/>
    </location>
</feature>
<dbReference type="Proteomes" id="UP000593566">
    <property type="component" value="Unassembled WGS sequence"/>
</dbReference>
<keyword evidence="2" id="KW-0732">Signal</keyword>
<dbReference type="RefSeq" id="XP_037149462.1">
    <property type="nucleotide sequence ID" value="XM_037294774.1"/>
</dbReference>
<dbReference type="GeneID" id="59332263"/>
<evidence type="ECO:0000313" key="3">
    <source>
        <dbReference type="EMBL" id="KAF6220027.1"/>
    </source>
</evidence>
<protein>
    <submittedName>
        <fullName evidence="3">Uncharacterized protein</fullName>
    </submittedName>
</protein>
<evidence type="ECO:0000313" key="4">
    <source>
        <dbReference type="Proteomes" id="UP000593566"/>
    </source>
</evidence>
<feature type="chain" id="PRO_5034517615" evidence="2">
    <location>
        <begin position="27"/>
        <end position="472"/>
    </location>
</feature>
<feature type="compositionally biased region" description="Basic and acidic residues" evidence="1">
    <location>
        <begin position="279"/>
        <end position="294"/>
    </location>
</feature>
<proteinExistence type="predicted"/>
<accession>A0A8H6F9A1</accession>
<reference evidence="3 4" key="1">
    <citation type="journal article" date="2020" name="Genomics">
        <title>Complete, high-quality genomes from long-read metagenomic sequencing of two wolf lichen thalli reveals enigmatic genome architecture.</title>
        <authorList>
            <person name="McKenzie S.K."/>
            <person name="Walston R.F."/>
            <person name="Allen J.L."/>
        </authorList>
    </citation>
    <scope>NUCLEOTIDE SEQUENCE [LARGE SCALE GENOMIC DNA]</scope>
    <source>
        <strain evidence="3">WasteWater1</strain>
    </source>
</reference>
<dbReference type="AlphaFoldDB" id="A0A8H6F9A1"/>
<organism evidence="3 4">
    <name type="scientific">Letharia lupina</name>
    <dbReference type="NCBI Taxonomy" id="560253"/>
    <lineage>
        <taxon>Eukaryota</taxon>
        <taxon>Fungi</taxon>
        <taxon>Dikarya</taxon>
        <taxon>Ascomycota</taxon>
        <taxon>Pezizomycotina</taxon>
        <taxon>Lecanoromycetes</taxon>
        <taxon>OSLEUM clade</taxon>
        <taxon>Lecanoromycetidae</taxon>
        <taxon>Lecanorales</taxon>
        <taxon>Lecanorineae</taxon>
        <taxon>Parmeliaceae</taxon>
        <taxon>Letharia</taxon>
    </lineage>
</organism>
<keyword evidence="4" id="KW-1185">Reference proteome</keyword>
<evidence type="ECO:0000256" key="2">
    <source>
        <dbReference type="SAM" id="SignalP"/>
    </source>
</evidence>
<feature type="signal peptide" evidence="2">
    <location>
        <begin position="1"/>
        <end position="26"/>
    </location>
</feature>
<sequence>MFTFVQKQRQPCRLTVSLLLVTVVQALTLPINYCGDGQILSNTSTTSDHKTATNCAPNVPTINLPTNTTPNGFSSQLSLPPEPFLYRIPTTPYIIKYTNYGSPIPFHHAIQLLVTAQEEMMYEMSLLPDHVDVQFSRTRVWAEETAHPKRSGLERLAAFLCSLYQPATRYKTGGRVPTIANVWFDDIVHDAPAIARGVFQFLYALSSALFQVQQSILYNSLVAVAEDEQMKALQDCSVSCTTAFNTAHTKVDSSHLAASDQERSVEYVKDAKVGFTSKKSHEMQSEQLGPEKDGQNIISRNGQSLERLKKERIMNKQADHTDHHYQKQRDLKASEANGILRSIPPPAIYWAVDPNGETLYFHNPTALMDAYGTDVVEKIYDDIKFFLSFHPPNLPDPLRHFNHTSDSRPSAATTEGFLKQLLRNDCDHITRVIALLFGIASPEMRNEYRLVVENIADYRRMDTIEEELIYGR</sequence>
<comment type="caution">
    <text evidence="3">The sequence shown here is derived from an EMBL/GenBank/DDBJ whole genome shotgun (WGS) entry which is preliminary data.</text>
</comment>
<dbReference type="EMBL" id="JACCJB010000018">
    <property type="protein sequence ID" value="KAF6220027.1"/>
    <property type="molecule type" value="Genomic_DNA"/>
</dbReference>
<name>A0A8H6F9A1_9LECA</name>